<gene>
    <name evidence="3" type="ORF">QO011_002834</name>
</gene>
<dbReference type="RefSeq" id="WP_307272912.1">
    <property type="nucleotide sequence ID" value="NZ_JAUSVX010000004.1"/>
</dbReference>
<proteinExistence type="predicted"/>
<comment type="caution">
    <text evidence="3">The sequence shown here is derived from an EMBL/GenBank/DDBJ whole genome shotgun (WGS) entry which is preliminary data.</text>
</comment>
<dbReference type="InterPro" id="IPR004175">
    <property type="entry name" value="RNA_CPDase"/>
</dbReference>
<dbReference type="EMBL" id="JAUSVX010000004">
    <property type="protein sequence ID" value="MDQ0469818.1"/>
    <property type="molecule type" value="Genomic_DNA"/>
</dbReference>
<dbReference type="Proteomes" id="UP001242480">
    <property type="component" value="Unassembled WGS sequence"/>
</dbReference>
<evidence type="ECO:0000256" key="1">
    <source>
        <dbReference type="ARBA" id="ARBA00022801"/>
    </source>
</evidence>
<keyword evidence="4" id="KW-1185">Reference proteome</keyword>
<evidence type="ECO:0000313" key="4">
    <source>
        <dbReference type="Proteomes" id="UP001242480"/>
    </source>
</evidence>
<keyword evidence="3" id="KW-0436">Ligase</keyword>
<keyword evidence="1" id="KW-0378">Hydrolase</keyword>
<dbReference type="PANTHER" id="PTHR35561">
    <property type="entry name" value="RNA 2',3'-CYCLIC PHOSPHODIESTERASE"/>
    <property type="match status" value="1"/>
</dbReference>
<feature type="compositionally biased region" description="Acidic residues" evidence="2">
    <location>
        <begin position="1"/>
        <end position="11"/>
    </location>
</feature>
<feature type="region of interest" description="Disordered" evidence="2">
    <location>
        <begin position="1"/>
        <end position="35"/>
    </location>
</feature>
<accession>A0ABU0J6E2</accession>
<evidence type="ECO:0000256" key="2">
    <source>
        <dbReference type="SAM" id="MobiDB-lite"/>
    </source>
</evidence>
<dbReference type="Pfam" id="PF13563">
    <property type="entry name" value="2_5_RNA_ligase2"/>
    <property type="match status" value="1"/>
</dbReference>
<name>A0ABU0J6E2_9HYPH</name>
<feature type="compositionally biased region" description="Basic and acidic residues" evidence="2">
    <location>
        <begin position="15"/>
        <end position="26"/>
    </location>
</feature>
<dbReference type="InterPro" id="IPR009097">
    <property type="entry name" value="Cyclic_Pdiesterase"/>
</dbReference>
<dbReference type="Gene3D" id="3.90.1140.10">
    <property type="entry name" value="Cyclic phosphodiesterase"/>
    <property type="match status" value="1"/>
</dbReference>
<dbReference type="SUPFAM" id="SSF55144">
    <property type="entry name" value="LigT-like"/>
    <property type="match status" value="1"/>
</dbReference>
<protein>
    <submittedName>
        <fullName evidence="3">2'-5' RNA ligase</fullName>
        <ecNumber evidence="3">6.5.1.-</ecNumber>
    </submittedName>
</protein>
<dbReference type="GO" id="GO:0016874">
    <property type="term" value="F:ligase activity"/>
    <property type="evidence" value="ECO:0007669"/>
    <property type="project" value="UniProtKB-KW"/>
</dbReference>
<reference evidence="3 4" key="1">
    <citation type="submission" date="2023-07" db="EMBL/GenBank/DDBJ databases">
        <title>Genomic Encyclopedia of Type Strains, Phase IV (KMG-IV): sequencing the most valuable type-strain genomes for metagenomic binning, comparative biology and taxonomic classification.</title>
        <authorList>
            <person name="Goeker M."/>
        </authorList>
    </citation>
    <scope>NUCLEOTIDE SEQUENCE [LARGE SCALE GENOMIC DNA]</scope>
    <source>
        <strain evidence="3 4">DSM 19619</strain>
    </source>
</reference>
<dbReference type="PANTHER" id="PTHR35561:SF1">
    <property type="entry name" value="RNA 2',3'-CYCLIC PHOSPHODIESTERASE"/>
    <property type="match status" value="1"/>
</dbReference>
<dbReference type="EC" id="6.5.1.-" evidence="3"/>
<sequence>MQPDLPFDDPLPEQRAPERRTFERRPSTVSPWHPPIPGLEMKRLDRLFFALRLGPQAGSRALEIGSRIRPQAGRSGSWTGLDRLHATLHMADETEGLRQSRVAMALEAGAMIRLPAFDVAFGRLDAWPDGAGGAHLVLLCDVGRLELEALRRDLGAAMRQAGFRRFEKRFDPHVTLRYGGRPLAPREVGPVQWTVQDFALIHSQVGLARHDVKRCWPLA</sequence>
<organism evidence="3 4">
    <name type="scientific">Labrys wisconsinensis</name>
    <dbReference type="NCBI Taxonomy" id="425677"/>
    <lineage>
        <taxon>Bacteria</taxon>
        <taxon>Pseudomonadati</taxon>
        <taxon>Pseudomonadota</taxon>
        <taxon>Alphaproteobacteria</taxon>
        <taxon>Hyphomicrobiales</taxon>
        <taxon>Xanthobacteraceae</taxon>
        <taxon>Labrys</taxon>
    </lineage>
</organism>
<evidence type="ECO:0000313" key="3">
    <source>
        <dbReference type="EMBL" id="MDQ0469818.1"/>
    </source>
</evidence>